<gene>
    <name evidence="6" type="ORF">SAMN02745133_02744</name>
</gene>
<accession>A0A1M5BYV3</accession>
<dbReference type="Pfam" id="PF00701">
    <property type="entry name" value="DHDPS"/>
    <property type="match status" value="1"/>
</dbReference>
<feature type="active site" description="Schiff-base intermediate with substrate" evidence="4">
    <location>
        <position position="166"/>
    </location>
</feature>
<comment type="similarity">
    <text evidence="3">Belongs to the DapA family.</text>
</comment>
<evidence type="ECO:0000313" key="6">
    <source>
        <dbReference type="EMBL" id="SHF47570.1"/>
    </source>
</evidence>
<dbReference type="CDD" id="cd00408">
    <property type="entry name" value="DHDPS-like"/>
    <property type="match status" value="1"/>
</dbReference>
<keyword evidence="1 3" id="KW-0456">Lyase</keyword>
<feature type="active site" description="Proton donor/acceptor" evidence="4">
    <location>
        <position position="137"/>
    </location>
</feature>
<reference evidence="7" key="1">
    <citation type="submission" date="2016-11" db="EMBL/GenBank/DDBJ databases">
        <authorList>
            <person name="Varghese N."/>
            <person name="Submissions S."/>
        </authorList>
    </citation>
    <scope>NUCLEOTIDE SEQUENCE [LARGE SCALE GENOMIC DNA]</scope>
    <source>
        <strain evidence="7">DSM 12395</strain>
    </source>
</reference>
<protein>
    <submittedName>
        <fullName evidence="6">4-hydroxy-tetrahydrodipicolinate synthase</fullName>
    </submittedName>
</protein>
<keyword evidence="2" id="KW-0704">Schiff base</keyword>
<dbReference type="GO" id="GO:0005829">
    <property type="term" value="C:cytosol"/>
    <property type="evidence" value="ECO:0007669"/>
    <property type="project" value="TreeGrafter"/>
</dbReference>
<dbReference type="InterPro" id="IPR002220">
    <property type="entry name" value="DapA-like"/>
</dbReference>
<sequence length="300" mass="32408">MTGVKFKGIIPPMVTIFNDDGSFDWEGNKAVIDYLIEGGVHGIFVLGSSGEFAHMSTAERKEFAEFAVDYVKGRVPVLVGTGHSNTREVVELSRHAQDIGADGVIIVTPYYWGLSGENLFNHYKTVACAIDLPIILYHFPNLTGQQLTASLVAQMVKEFPNIVGIKDTIDSIAHIRDLVLTVKEVKPDFSVLAGFDHHLLSTLAMGGDGAIPGTANFAPEISVGVYEKFVAGEYAEAIKLNETLMRLSCIYGLDLPAIGVVKEGFKLRGLSVNTYVRQPAGFASESAIAGLKKLMECLPG</sequence>
<dbReference type="PANTHER" id="PTHR12128:SF28">
    <property type="entry name" value="2-DEHYDRO-3-DEOXY-D-GLUCONATE ALDOLASE YAGE-RELATED"/>
    <property type="match status" value="1"/>
</dbReference>
<evidence type="ECO:0000256" key="5">
    <source>
        <dbReference type="PIRSR" id="PIRSR001365-2"/>
    </source>
</evidence>
<dbReference type="EMBL" id="FQUY01000026">
    <property type="protein sequence ID" value="SHF47570.1"/>
    <property type="molecule type" value="Genomic_DNA"/>
</dbReference>
<evidence type="ECO:0000256" key="4">
    <source>
        <dbReference type="PIRSR" id="PIRSR001365-1"/>
    </source>
</evidence>
<dbReference type="STRING" id="1121429.SAMN02745133_02744"/>
<dbReference type="InterPro" id="IPR013785">
    <property type="entry name" value="Aldolase_TIM"/>
</dbReference>
<feature type="binding site" evidence="5">
    <location>
        <position position="211"/>
    </location>
    <ligand>
        <name>pyruvate</name>
        <dbReference type="ChEBI" id="CHEBI:15361"/>
    </ligand>
</feature>
<evidence type="ECO:0000256" key="1">
    <source>
        <dbReference type="ARBA" id="ARBA00023239"/>
    </source>
</evidence>
<dbReference type="PIRSF" id="PIRSF001365">
    <property type="entry name" value="DHDPS"/>
    <property type="match status" value="1"/>
</dbReference>
<dbReference type="SUPFAM" id="SSF51569">
    <property type="entry name" value="Aldolase"/>
    <property type="match status" value="1"/>
</dbReference>
<keyword evidence="7" id="KW-1185">Reference proteome</keyword>
<evidence type="ECO:0000256" key="3">
    <source>
        <dbReference type="PIRNR" id="PIRNR001365"/>
    </source>
</evidence>
<organism evidence="6 7">
    <name type="scientific">Desulforamulus putei DSM 12395</name>
    <dbReference type="NCBI Taxonomy" id="1121429"/>
    <lineage>
        <taxon>Bacteria</taxon>
        <taxon>Bacillati</taxon>
        <taxon>Bacillota</taxon>
        <taxon>Clostridia</taxon>
        <taxon>Eubacteriales</taxon>
        <taxon>Peptococcaceae</taxon>
        <taxon>Desulforamulus</taxon>
    </lineage>
</organism>
<proteinExistence type="inferred from homology"/>
<evidence type="ECO:0000256" key="2">
    <source>
        <dbReference type="ARBA" id="ARBA00023270"/>
    </source>
</evidence>
<dbReference type="PANTHER" id="PTHR12128">
    <property type="entry name" value="DIHYDRODIPICOLINATE SYNTHASE"/>
    <property type="match status" value="1"/>
</dbReference>
<dbReference type="OrthoDB" id="9782828at2"/>
<dbReference type="GO" id="GO:0016829">
    <property type="term" value="F:lyase activity"/>
    <property type="evidence" value="ECO:0007669"/>
    <property type="project" value="UniProtKB-KW"/>
</dbReference>
<dbReference type="AlphaFoldDB" id="A0A1M5BYV3"/>
<evidence type="ECO:0000313" key="7">
    <source>
        <dbReference type="Proteomes" id="UP000184148"/>
    </source>
</evidence>
<dbReference type="SMART" id="SM01130">
    <property type="entry name" value="DHDPS"/>
    <property type="match status" value="1"/>
</dbReference>
<dbReference type="InterPro" id="IPR020625">
    <property type="entry name" value="Schiff_base-form_aldolases_AS"/>
</dbReference>
<dbReference type="Proteomes" id="UP000184148">
    <property type="component" value="Unassembled WGS sequence"/>
</dbReference>
<dbReference type="Gene3D" id="3.20.20.70">
    <property type="entry name" value="Aldolase class I"/>
    <property type="match status" value="1"/>
</dbReference>
<name>A0A1M5BYV3_9FIRM</name>
<dbReference type="PRINTS" id="PR00146">
    <property type="entry name" value="DHPICSNTHASE"/>
</dbReference>
<dbReference type="RefSeq" id="WP_073239942.1">
    <property type="nucleotide sequence ID" value="NZ_FQUY01000026.1"/>
</dbReference>
<dbReference type="PROSITE" id="PS00666">
    <property type="entry name" value="DHDPS_2"/>
    <property type="match status" value="1"/>
</dbReference>